<dbReference type="EMBL" id="PCWR01000029">
    <property type="protein sequence ID" value="PIR07408.1"/>
    <property type="molecule type" value="Genomic_DNA"/>
</dbReference>
<dbReference type="PANTHER" id="PTHR11851:SF49">
    <property type="entry name" value="MITOCHONDRIAL-PROCESSING PEPTIDASE SUBUNIT ALPHA"/>
    <property type="match status" value="1"/>
</dbReference>
<dbReference type="Proteomes" id="UP000228867">
    <property type="component" value="Unassembled WGS sequence"/>
</dbReference>
<dbReference type="GO" id="GO:0046872">
    <property type="term" value="F:metal ion binding"/>
    <property type="evidence" value="ECO:0007669"/>
    <property type="project" value="InterPro"/>
</dbReference>
<organism evidence="5 6">
    <name type="scientific">Candidatus Jorgensenbacteria bacterium CG11_big_fil_rev_8_21_14_0_20_38_23</name>
    <dbReference type="NCBI Taxonomy" id="1974594"/>
    <lineage>
        <taxon>Bacteria</taxon>
        <taxon>Candidatus Joergenseniibacteriota</taxon>
    </lineage>
</organism>
<dbReference type="PANTHER" id="PTHR11851">
    <property type="entry name" value="METALLOPROTEASE"/>
    <property type="match status" value="1"/>
</dbReference>
<evidence type="ECO:0008006" key="7">
    <source>
        <dbReference type="Google" id="ProtNLM"/>
    </source>
</evidence>
<evidence type="ECO:0000259" key="3">
    <source>
        <dbReference type="Pfam" id="PF00675"/>
    </source>
</evidence>
<proteinExistence type="inferred from homology"/>
<evidence type="ECO:0000313" key="5">
    <source>
        <dbReference type="EMBL" id="PIR07408.1"/>
    </source>
</evidence>
<dbReference type="InterPro" id="IPR001431">
    <property type="entry name" value="Pept_M16_Zn_BS"/>
</dbReference>
<comment type="caution">
    <text evidence="5">The sequence shown here is derived from an EMBL/GenBank/DDBJ whole genome shotgun (WGS) entry which is preliminary data.</text>
</comment>
<evidence type="ECO:0000313" key="6">
    <source>
        <dbReference type="Proteomes" id="UP000228867"/>
    </source>
</evidence>
<dbReference type="GO" id="GO:0006508">
    <property type="term" value="P:proteolysis"/>
    <property type="evidence" value="ECO:0007669"/>
    <property type="project" value="InterPro"/>
</dbReference>
<evidence type="ECO:0000256" key="1">
    <source>
        <dbReference type="ARBA" id="ARBA00007261"/>
    </source>
</evidence>
<accession>A0A2H0NET8</accession>
<dbReference type="InterPro" id="IPR007863">
    <property type="entry name" value="Peptidase_M16_C"/>
</dbReference>
<gene>
    <name evidence="5" type="ORF">COV54_01240</name>
</gene>
<feature type="domain" description="Peptidase M16 N-terminal" evidence="3">
    <location>
        <begin position="15"/>
        <end position="162"/>
    </location>
</feature>
<name>A0A2H0NET8_9BACT</name>
<dbReference type="Pfam" id="PF05193">
    <property type="entry name" value="Peptidase_M16_C"/>
    <property type="match status" value="1"/>
</dbReference>
<dbReference type="Gene3D" id="3.30.830.10">
    <property type="entry name" value="Metalloenzyme, LuxS/M16 peptidase-like"/>
    <property type="match status" value="2"/>
</dbReference>
<evidence type="ECO:0000259" key="4">
    <source>
        <dbReference type="Pfam" id="PF05193"/>
    </source>
</evidence>
<dbReference type="InterPro" id="IPR050361">
    <property type="entry name" value="MPP/UQCRC_Complex"/>
</dbReference>
<protein>
    <recommendedName>
        <fullName evidence="7">Peptidase M16</fullName>
    </recommendedName>
</protein>
<dbReference type="PROSITE" id="PS00143">
    <property type="entry name" value="INSULINASE"/>
    <property type="match status" value="1"/>
</dbReference>
<feature type="domain" description="Peptidase M16 C-terminal" evidence="4">
    <location>
        <begin position="169"/>
        <end position="343"/>
    </location>
</feature>
<evidence type="ECO:0000256" key="2">
    <source>
        <dbReference type="RuleBase" id="RU004447"/>
    </source>
</evidence>
<dbReference type="SUPFAM" id="SSF63411">
    <property type="entry name" value="LuxS/MPP-like metallohydrolase"/>
    <property type="match status" value="2"/>
</dbReference>
<sequence length="422" mass="47629">MKNFKKLKLENGLRVLLIPQSSSLATTVAILVAAGSAYETKKINGLSHFLEHMCFKGTQKRPRPINIASELDGLGAQYNAFTGREFTSYFAKVRNQSFEQILEIVSDLYLNPVFNPAEIETERGVIIEEINMYEDAPAQKIQEVFNELLYGNQPAGWSIAGTKENIRRLQRKDFMAYRKKHYVPSATVLAISGGFEKKNILTKINNHLLSLPQNKKEIKPKTKEFQNKPQELIKYKESDQTHLILGFRAFPVFDKRRFALEVLANILGGGMSSRLFQKIRGELGAAYYVHASTDLYTDHGSISMAAGVDHQKMGKVVEASLNEFKKIGERDIDIKELKKAKEHLIGHLFLTLESSDEIGYFYAGQEILGLKILTPQQIAKKIQEVTSSEVQCLAKNLFQNKGLNLALIGPFKNKSFQNILKV</sequence>
<comment type="similarity">
    <text evidence="1 2">Belongs to the peptidase M16 family.</text>
</comment>
<dbReference type="AlphaFoldDB" id="A0A2H0NET8"/>
<dbReference type="Pfam" id="PF00675">
    <property type="entry name" value="Peptidase_M16"/>
    <property type="match status" value="1"/>
</dbReference>
<dbReference type="GO" id="GO:0004222">
    <property type="term" value="F:metalloendopeptidase activity"/>
    <property type="evidence" value="ECO:0007669"/>
    <property type="project" value="InterPro"/>
</dbReference>
<reference evidence="5 6" key="1">
    <citation type="submission" date="2017-09" db="EMBL/GenBank/DDBJ databases">
        <title>Depth-based differentiation of microbial function through sediment-hosted aquifers and enrichment of novel symbionts in the deep terrestrial subsurface.</title>
        <authorList>
            <person name="Probst A.J."/>
            <person name="Ladd B."/>
            <person name="Jarett J.K."/>
            <person name="Geller-Mcgrath D.E."/>
            <person name="Sieber C.M."/>
            <person name="Emerson J.B."/>
            <person name="Anantharaman K."/>
            <person name="Thomas B.C."/>
            <person name="Malmstrom R."/>
            <person name="Stieglmeier M."/>
            <person name="Klingl A."/>
            <person name="Woyke T."/>
            <person name="Ryan C.M."/>
            <person name="Banfield J.F."/>
        </authorList>
    </citation>
    <scope>NUCLEOTIDE SEQUENCE [LARGE SCALE GENOMIC DNA]</scope>
    <source>
        <strain evidence="5">CG11_big_fil_rev_8_21_14_0_20_38_23</strain>
    </source>
</reference>
<dbReference type="InterPro" id="IPR011249">
    <property type="entry name" value="Metalloenz_LuxS/M16"/>
</dbReference>
<dbReference type="InterPro" id="IPR011765">
    <property type="entry name" value="Pept_M16_N"/>
</dbReference>